<name>A0A5B8S317_9SPHN</name>
<dbReference type="AlphaFoldDB" id="A0A5B8S317"/>
<accession>A0A5B8S317</accession>
<dbReference type="EMBL" id="CP042345">
    <property type="protein sequence ID" value="QEA15869.1"/>
    <property type="molecule type" value="Genomic_DNA"/>
</dbReference>
<evidence type="ECO:0000313" key="2">
    <source>
        <dbReference type="Proteomes" id="UP000321172"/>
    </source>
</evidence>
<protein>
    <submittedName>
        <fullName evidence="1">Uncharacterized protein</fullName>
    </submittedName>
</protein>
<dbReference type="RefSeq" id="WP_147089878.1">
    <property type="nucleotide sequence ID" value="NZ_BAABJD010000001.1"/>
</dbReference>
<sequence>MNSLRVLSRDEAEAVSGGTIVVVANRIFDWTSYLDSSGHFVQPNVIGMSDLSSDIGGSDEYAQVLPILAELAKILAAAGIGAYINSLFNDEVEKANAERDISSKYGNTSIVASTTTDGKLFVKGADGWWYSDRDGNGKFDTRTRESATAIEVDRGNGIVFFPKSGS</sequence>
<dbReference type="KEGG" id="ngf:FRF71_06770"/>
<evidence type="ECO:0000313" key="1">
    <source>
        <dbReference type="EMBL" id="QEA15869.1"/>
    </source>
</evidence>
<gene>
    <name evidence="1" type="ORF">FRF71_06770</name>
</gene>
<dbReference type="Proteomes" id="UP000321172">
    <property type="component" value="Chromosome"/>
</dbReference>
<keyword evidence="2" id="KW-1185">Reference proteome</keyword>
<proteinExistence type="predicted"/>
<reference evidence="1 2" key="1">
    <citation type="journal article" date="2013" name="J. Microbiol. Biotechnol.">
        <title>Novosphingobium ginsenosidimutans sp. nov., with the ability to convert ginsenoside.</title>
        <authorList>
            <person name="Kim J.K."/>
            <person name="He D."/>
            <person name="Liu Q.M."/>
            <person name="Park H.Y."/>
            <person name="Jung M.S."/>
            <person name="Yoon M.H."/>
            <person name="Kim S.C."/>
            <person name="Im W.T."/>
        </authorList>
    </citation>
    <scope>NUCLEOTIDE SEQUENCE [LARGE SCALE GENOMIC DNA]</scope>
    <source>
        <strain evidence="1 2">FW-6</strain>
    </source>
</reference>
<organism evidence="1 2">
    <name type="scientific">Novosphingobium ginsenosidimutans</name>
    <dbReference type="NCBI Taxonomy" id="1176536"/>
    <lineage>
        <taxon>Bacteria</taxon>
        <taxon>Pseudomonadati</taxon>
        <taxon>Pseudomonadota</taxon>
        <taxon>Alphaproteobacteria</taxon>
        <taxon>Sphingomonadales</taxon>
        <taxon>Sphingomonadaceae</taxon>
        <taxon>Novosphingobium</taxon>
    </lineage>
</organism>